<comment type="subcellular location">
    <subcellularLocation>
        <location evidence="6">Nucleus</location>
    </subcellularLocation>
</comment>
<evidence type="ECO:0000259" key="8">
    <source>
        <dbReference type="PROSITE" id="PS51319"/>
    </source>
</evidence>
<dbReference type="GO" id="GO:0005634">
    <property type="term" value="C:nucleus"/>
    <property type="evidence" value="ECO:0007669"/>
    <property type="project" value="UniProtKB-SubCell"/>
</dbReference>
<dbReference type="PANTHER" id="PTHR46010:SF1">
    <property type="entry name" value="PROTEIN IWS1 HOMOLOG"/>
    <property type="match status" value="1"/>
</dbReference>
<dbReference type="InterPro" id="IPR051037">
    <property type="entry name" value="RNAPII_TF_IWS1"/>
</dbReference>
<evidence type="ECO:0000313" key="10">
    <source>
        <dbReference type="Proteomes" id="UP000076874"/>
    </source>
</evidence>
<gene>
    <name evidence="9" type="ORF">SPI_03688</name>
</gene>
<organism evidence="9 10">
    <name type="scientific">Niveomyces insectorum RCEF 264</name>
    <dbReference type="NCBI Taxonomy" id="1081102"/>
    <lineage>
        <taxon>Eukaryota</taxon>
        <taxon>Fungi</taxon>
        <taxon>Dikarya</taxon>
        <taxon>Ascomycota</taxon>
        <taxon>Pezizomycotina</taxon>
        <taxon>Sordariomycetes</taxon>
        <taxon>Hypocreomycetidae</taxon>
        <taxon>Hypocreales</taxon>
        <taxon>Cordycipitaceae</taxon>
        <taxon>Niveomyces</taxon>
    </lineage>
</organism>
<keyword evidence="9" id="KW-0251">Elongation factor</keyword>
<evidence type="ECO:0000313" key="9">
    <source>
        <dbReference type="EMBL" id="OAA63525.1"/>
    </source>
</evidence>
<feature type="region of interest" description="Disordered" evidence="7">
    <location>
        <begin position="1"/>
        <end position="244"/>
    </location>
</feature>
<dbReference type="PROSITE" id="PS51319">
    <property type="entry name" value="TFIIS_N"/>
    <property type="match status" value="1"/>
</dbReference>
<dbReference type="GO" id="GO:0016973">
    <property type="term" value="P:poly(A)+ mRNA export from nucleus"/>
    <property type="evidence" value="ECO:0007669"/>
    <property type="project" value="TreeGrafter"/>
</dbReference>
<keyword evidence="1" id="KW-0805">Transcription regulation</keyword>
<dbReference type="EMBL" id="AZHD01000005">
    <property type="protein sequence ID" value="OAA63525.1"/>
    <property type="molecule type" value="Genomic_DNA"/>
</dbReference>
<comment type="caution">
    <text evidence="9">The sequence shown here is derived from an EMBL/GenBank/DDBJ whole genome shotgun (WGS) entry which is preliminary data.</text>
</comment>
<evidence type="ECO:0000256" key="2">
    <source>
        <dbReference type="ARBA" id="ARBA00023163"/>
    </source>
</evidence>
<evidence type="ECO:0000256" key="7">
    <source>
        <dbReference type="SAM" id="MobiDB-lite"/>
    </source>
</evidence>
<dbReference type="Gene3D" id="1.20.930.10">
    <property type="entry name" value="Conserved domain common to transcription factors TFIIS, elongin A, CRSP70"/>
    <property type="match status" value="1"/>
</dbReference>
<name>A0A167WA66_9HYPO</name>
<dbReference type="STRING" id="1081102.A0A167WA66"/>
<accession>A0A167WA66</accession>
<dbReference type="Proteomes" id="UP000076874">
    <property type="component" value="Unassembled WGS sequence"/>
</dbReference>
<sequence>MSDAASDAGSPLRTPEPVTSEHAPSTPKAASSPVANDKEDGEDDDHAASGEGNKDDGDDGGDDAADAAGAGGGNESDDSEELLSDVDEDQFEDYDPATAHIEERPITIDEEAARGLKSAKRKRTAGAEDGTRKPKEGRRDKKRRPGGAGGENGEDATGAGGGSDDDDKAGAEGDAAAASSSKRARRARAAEGAARSRRASAEPQVNEEDLTPEERRKRALNRAIDLAIRNPNKRRRKQDEEDLEKAADEEIAQLKIRMEQACMADIDARAEGRPAVNKLQLLPQVLSVLHRNDIQETVLDPETNFLQSVKFFLEPLNDGSLPSYTIQRDIFTCLTTLPIEKDALLSSGIGKVVLFYTRSKRAEPAIKRMAERLVGEWSRPILKKTDDFKKRHVETRDYDARTAKLDSSQYTLTERPLSRFALDKERQLAPPVVNPNRAQPVGLPQSYTIAPKSTFEGHRGADFRPIGASSVEAFRRMTQKAKVRNKKK</sequence>
<comment type="similarity">
    <text evidence="5">Belongs to the IWS1 family.</text>
</comment>
<evidence type="ECO:0000256" key="3">
    <source>
        <dbReference type="ARBA" id="ARBA00023242"/>
    </source>
</evidence>
<dbReference type="InterPro" id="IPR017923">
    <property type="entry name" value="TFIIS_N"/>
</dbReference>
<dbReference type="SUPFAM" id="SSF47676">
    <property type="entry name" value="Conserved domain common to transcription factors TFIIS, elongin A, CRSP70"/>
    <property type="match status" value="1"/>
</dbReference>
<dbReference type="Pfam" id="PF08711">
    <property type="entry name" value="Med26"/>
    <property type="match status" value="1"/>
</dbReference>
<comment type="function">
    <text evidence="4">Transcription factor involved in RNA polymerase II transcription regulation. May function in both SPT15/TBP post-recruitment and recruitment steps of transcription.</text>
</comment>
<dbReference type="FunFam" id="1.20.930.10:FF:000003">
    <property type="entry name" value="Putative Transcription factor IWS1"/>
    <property type="match status" value="1"/>
</dbReference>
<feature type="compositionally biased region" description="Basic and acidic residues" evidence="7">
    <location>
        <begin position="46"/>
        <end position="55"/>
    </location>
</feature>
<evidence type="ECO:0000256" key="1">
    <source>
        <dbReference type="ARBA" id="ARBA00023015"/>
    </source>
</evidence>
<evidence type="ECO:0000256" key="6">
    <source>
        <dbReference type="PROSITE-ProRule" id="PRU00649"/>
    </source>
</evidence>
<evidence type="ECO:0000256" key="4">
    <source>
        <dbReference type="ARBA" id="ARBA00037349"/>
    </source>
</evidence>
<evidence type="ECO:0000256" key="5">
    <source>
        <dbReference type="ARBA" id="ARBA00037992"/>
    </source>
</evidence>
<feature type="compositionally biased region" description="Low complexity" evidence="7">
    <location>
        <begin position="172"/>
        <end position="181"/>
    </location>
</feature>
<feature type="compositionally biased region" description="Acidic residues" evidence="7">
    <location>
        <begin position="56"/>
        <end position="65"/>
    </location>
</feature>
<feature type="compositionally biased region" description="Acidic residues" evidence="7">
    <location>
        <begin position="75"/>
        <end position="95"/>
    </location>
</feature>
<feature type="compositionally biased region" description="Basic and acidic residues" evidence="7">
    <location>
        <begin position="125"/>
        <end position="139"/>
    </location>
</feature>
<dbReference type="GO" id="GO:0003746">
    <property type="term" value="F:translation elongation factor activity"/>
    <property type="evidence" value="ECO:0007669"/>
    <property type="project" value="UniProtKB-KW"/>
</dbReference>
<keyword evidence="9" id="KW-0648">Protein biosynthesis</keyword>
<feature type="domain" description="TFIIS N-terminal" evidence="8">
    <location>
        <begin position="307"/>
        <end position="384"/>
    </location>
</feature>
<protein>
    <submittedName>
        <fullName evidence="9">Transcriptional elongation factor</fullName>
    </submittedName>
</protein>
<feature type="compositionally biased region" description="Basic and acidic residues" evidence="7">
    <location>
        <begin position="100"/>
        <end position="114"/>
    </location>
</feature>
<reference evidence="9 10" key="1">
    <citation type="journal article" date="2016" name="Genome Biol. Evol.">
        <title>Divergent and convergent evolution of fungal pathogenicity.</title>
        <authorList>
            <person name="Shang Y."/>
            <person name="Xiao G."/>
            <person name="Zheng P."/>
            <person name="Cen K."/>
            <person name="Zhan S."/>
            <person name="Wang C."/>
        </authorList>
    </citation>
    <scope>NUCLEOTIDE SEQUENCE [LARGE SCALE GENOMIC DNA]</scope>
    <source>
        <strain evidence="9 10">RCEF 264</strain>
    </source>
</reference>
<dbReference type="AlphaFoldDB" id="A0A167WA66"/>
<proteinExistence type="inferred from homology"/>
<keyword evidence="10" id="KW-1185">Reference proteome</keyword>
<dbReference type="PANTHER" id="PTHR46010">
    <property type="entry name" value="PROTEIN IWS1 HOMOLOG"/>
    <property type="match status" value="1"/>
</dbReference>
<keyword evidence="2" id="KW-0804">Transcription</keyword>
<dbReference type="InterPro" id="IPR035441">
    <property type="entry name" value="TFIIS/LEDGF_dom_sf"/>
</dbReference>
<keyword evidence="3 6" id="KW-0539">Nucleus</keyword>
<dbReference type="OrthoDB" id="21124at2759"/>